<dbReference type="AlphaFoldDB" id="A0A8E2ECX6"/>
<dbReference type="EMBL" id="KV744919">
    <property type="protein sequence ID" value="OCK81474.1"/>
    <property type="molecule type" value="Genomic_DNA"/>
</dbReference>
<dbReference type="InterPro" id="IPR028994">
    <property type="entry name" value="Integrin_alpha_N"/>
</dbReference>
<organism evidence="3 4">
    <name type="scientific">Lepidopterella palustris CBS 459.81</name>
    <dbReference type="NCBI Taxonomy" id="1314670"/>
    <lineage>
        <taxon>Eukaryota</taxon>
        <taxon>Fungi</taxon>
        <taxon>Dikarya</taxon>
        <taxon>Ascomycota</taxon>
        <taxon>Pezizomycotina</taxon>
        <taxon>Dothideomycetes</taxon>
        <taxon>Pleosporomycetidae</taxon>
        <taxon>Mytilinidiales</taxon>
        <taxon>Argynnaceae</taxon>
        <taxon>Lepidopterella</taxon>
    </lineage>
</organism>
<evidence type="ECO:0000313" key="4">
    <source>
        <dbReference type="Proteomes" id="UP000250266"/>
    </source>
</evidence>
<reference evidence="3 4" key="1">
    <citation type="journal article" date="2016" name="Nat. Commun.">
        <title>Ectomycorrhizal ecology is imprinted in the genome of the dominant symbiotic fungus Cenococcum geophilum.</title>
        <authorList>
            <consortium name="DOE Joint Genome Institute"/>
            <person name="Peter M."/>
            <person name="Kohler A."/>
            <person name="Ohm R.A."/>
            <person name="Kuo A."/>
            <person name="Krutzmann J."/>
            <person name="Morin E."/>
            <person name="Arend M."/>
            <person name="Barry K.W."/>
            <person name="Binder M."/>
            <person name="Choi C."/>
            <person name="Clum A."/>
            <person name="Copeland A."/>
            <person name="Grisel N."/>
            <person name="Haridas S."/>
            <person name="Kipfer T."/>
            <person name="LaButti K."/>
            <person name="Lindquist E."/>
            <person name="Lipzen A."/>
            <person name="Maire R."/>
            <person name="Meier B."/>
            <person name="Mihaltcheva S."/>
            <person name="Molinier V."/>
            <person name="Murat C."/>
            <person name="Poggeler S."/>
            <person name="Quandt C.A."/>
            <person name="Sperisen C."/>
            <person name="Tritt A."/>
            <person name="Tisserant E."/>
            <person name="Crous P.W."/>
            <person name="Henrissat B."/>
            <person name="Nehls U."/>
            <person name="Egli S."/>
            <person name="Spatafora J.W."/>
            <person name="Grigoriev I.V."/>
            <person name="Martin F.M."/>
        </authorList>
    </citation>
    <scope>NUCLEOTIDE SEQUENCE [LARGE SCALE GENOMIC DNA]</scope>
    <source>
        <strain evidence="3 4">CBS 459.81</strain>
    </source>
</reference>
<protein>
    <recommendedName>
        <fullName evidence="5">Aldos-2-ulose dehydratase/isomerase (AUDH) Cupin domain-containing protein</fullName>
    </recommendedName>
</protein>
<dbReference type="SUPFAM" id="SSF69318">
    <property type="entry name" value="Integrin alpha N-terminal domain"/>
    <property type="match status" value="1"/>
</dbReference>
<dbReference type="OrthoDB" id="5378718at2759"/>
<sequence>MSPKPLVPSFSSSIIEDNRSDGYWVETFHFSKEDRVPGVITSGLVSGVIEFLDNPIASAEFQKSHNPKSTQTNESLLSSFAAWNKYEIGKFHSPVAVVAVDITKSGLTDIVICHDYGPFMLECDMKGGHITWLENPGREGLDKGHWKERYIGRWPAMHRIKAGFFTQKSFLEIIAASVVYGEHDKTTPIPIIRFQAPEKVLEATEWPHDIIDDRSFTVIHEITVKKLSGPNGLDSMIISSREGATWLYYEDNEWKRDLITIGEPRAPGQSKISESPGSGDHWGTGCADVGRIGDDPVAYIATLDPFHGTTACVYTKADRGLKEKKWKRHILDVYGTPNQQMKTGDGPGHYIVCADFDGDGDDEFLLSLFGSLDRDEKGESIPPNTGPNPNKGIMYYKAIDLKNGVFAKWKIAEESSARIAIGGFSGTGRIDLVSMAYNVARYYEEPHPVVTIHTNEFAPKVPQQTAAPITSTVWDGEGMVYFVDPVTIQSSHSLPLIEVANYAISVEIHPKKGKVPVLNGEGVKVLYGSISDGSGARNPLGTAPFPAASTTLTKDSSMEADPEKGAILLRLRPIHQKTFWHGAGEVHVKNIFDVGQIGLQLKPLHFIKVENLWWGGKFKGVDFYNMSGFYFRFLEDKTPIAHIQFWTAGPGVNCGVHNHSGDIFQEIHICLSPGTETGGMSRLKDAYVDTPPDQLNGLPQKAFDHLPLQLLYEHGGLWYRDSYGNAVRGRDNVVSYPWHKWQAGNGSNIDIWMALEFNPALKL</sequence>
<dbReference type="Proteomes" id="UP000250266">
    <property type="component" value="Unassembled WGS sequence"/>
</dbReference>
<accession>A0A8E2ECX6</accession>
<dbReference type="Gene3D" id="2.60.120.990">
    <property type="match status" value="1"/>
</dbReference>
<dbReference type="InterPro" id="IPR040887">
    <property type="entry name" value="AUDH_Cupin"/>
</dbReference>
<gene>
    <name evidence="3" type="ORF">K432DRAFT_295373</name>
</gene>
<dbReference type="InterPro" id="IPR054583">
    <property type="entry name" value="Beta-prop_AUDH"/>
</dbReference>
<evidence type="ECO:0000313" key="3">
    <source>
        <dbReference type="EMBL" id="OCK81474.1"/>
    </source>
</evidence>
<name>A0A8E2ECX6_9PEZI</name>
<dbReference type="Pfam" id="PF22301">
    <property type="entry name" value="AUDH_beta_propeller"/>
    <property type="match status" value="1"/>
</dbReference>
<proteinExistence type="predicted"/>
<keyword evidence="4" id="KW-1185">Reference proteome</keyword>
<dbReference type="Pfam" id="PF18637">
    <property type="entry name" value="AUDH_Cupin"/>
    <property type="match status" value="1"/>
</dbReference>
<evidence type="ECO:0000259" key="1">
    <source>
        <dbReference type="Pfam" id="PF18637"/>
    </source>
</evidence>
<feature type="domain" description="Aldos-2-ulose dehydratase beta-propeller" evidence="2">
    <location>
        <begin position="127"/>
        <end position="316"/>
    </location>
</feature>
<feature type="domain" description="Aldos-2-ulose dehydratase/isomerase (AUDH) Cupin" evidence="1">
    <location>
        <begin position="468"/>
        <end position="758"/>
    </location>
</feature>
<evidence type="ECO:0008006" key="5">
    <source>
        <dbReference type="Google" id="ProtNLM"/>
    </source>
</evidence>
<evidence type="ECO:0000259" key="2">
    <source>
        <dbReference type="Pfam" id="PF22301"/>
    </source>
</evidence>